<evidence type="ECO:0000256" key="12">
    <source>
        <dbReference type="ARBA" id="ARBA00023125"/>
    </source>
</evidence>
<dbReference type="InterPro" id="IPR027388">
    <property type="entry name" value="Ku70_bridge/pillars_dom_sf"/>
</dbReference>
<keyword evidence="8" id="KW-0378">Hydrolase</keyword>
<evidence type="ECO:0000256" key="9">
    <source>
        <dbReference type="ARBA" id="ARBA00022806"/>
    </source>
</evidence>
<keyword evidence="12" id="KW-0238">DNA-binding</keyword>
<dbReference type="InterPro" id="IPR016194">
    <property type="entry name" value="SPOC-like_C_dom_sf"/>
</dbReference>
<dbReference type="OrthoDB" id="3249161at2759"/>
<dbReference type="GO" id="GO:0016787">
    <property type="term" value="F:hydrolase activity"/>
    <property type="evidence" value="ECO:0007669"/>
    <property type="project" value="UniProtKB-KW"/>
</dbReference>
<organism evidence="20">
    <name type="scientific">Absidia glauca</name>
    <name type="common">Pin mould</name>
    <dbReference type="NCBI Taxonomy" id="4829"/>
    <lineage>
        <taxon>Eukaryota</taxon>
        <taxon>Fungi</taxon>
        <taxon>Fungi incertae sedis</taxon>
        <taxon>Mucoromycota</taxon>
        <taxon>Mucoromycotina</taxon>
        <taxon>Mucoromycetes</taxon>
        <taxon>Mucorales</taxon>
        <taxon>Cunninghamellaceae</taxon>
        <taxon>Absidia</taxon>
    </lineage>
</organism>
<dbReference type="Gene3D" id="2.40.290.10">
    <property type="match status" value="1"/>
</dbReference>
<evidence type="ECO:0000256" key="7">
    <source>
        <dbReference type="ARBA" id="ARBA00022763"/>
    </source>
</evidence>
<keyword evidence="10" id="KW-0067">ATP-binding</keyword>
<evidence type="ECO:0000256" key="17">
    <source>
        <dbReference type="ARBA" id="ARBA00047995"/>
    </source>
</evidence>
<dbReference type="CDD" id="cd01458">
    <property type="entry name" value="vWA_ku"/>
    <property type="match status" value="1"/>
</dbReference>
<dbReference type="Gene3D" id="1.10.1600.10">
    <property type="match status" value="1"/>
</dbReference>
<dbReference type="InterPro" id="IPR036465">
    <property type="entry name" value="vWFA_dom_sf"/>
</dbReference>
<dbReference type="GO" id="GO:0003684">
    <property type="term" value="F:damaged DNA binding"/>
    <property type="evidence" value="ECO:0007669"/>
    <property type="project" value="InterPro"/>
</dbReference>
<comment type="catalytic activity">
    <reaction evidence="17">
        <text>ATP + H2O = ADP + phosphate + H(+)</text>
        <dbReference type="Rhea" id="RHEA:13065"/>
        <dbReference type="ChEBI" id="CHEBI:15377"/>
        <dbReference type="ChEBI" id="CHEBI:15378"/>
        <dbReference type="ChEBI" id="CHEBI:30616"/>
        <dbReference type="ChEBI" id="CHEBI:43474"/>
        <dbReference type="ChEBI" id="CHEBI:456216"/>
        <dbReference type="EC" id="3.6.4.12"/>
    </reaction>
</comment>
<dbReference type="InterPro" id="IPR047087">
    <property type="entry name" value="KU70_core_dom"/>
</dbReference>
<dbReference type="AlphaFoldDB" id="A0A168QK37"/>
<comment type="similarity">
    <text evidence="3">Belongs to the ku70 family.</text>
</comment>
<feature type="compositionally biased region" description="Polar residues" evidence="18">
    <location>
        <begin position="1"/>
        <end position="17"/>
    </location>
</feature>
<evidence type="ECO:0000256" key="16">
    <source>
        <dbReference type="ARBA" id="ARBA00031811"/>
    </source>
</evidence>
<name>A0A168QK37_ABSGL</name>
<evidence type="ECO:0000256" key="18">
    <source>
        <dbReference type="SAM" id="MobiDB-lite"/>
    </source>
</evidence>
<gene>
    <name evidence="20" type="primary">ABSGL_10784.1 scaffold 12033</name>
</gene>
<protein>
    <recommendedName>
        <fullName evidence="5">ATP-dependent DNA helicase II subunit 1</fullName>
        <ecNumber evidence="4">3.6.4.12</ecNumber>
    </recommendedName>
    <alternativeName>
        <fullName evidence="16">ATP-dependent DNA helicase II subunit Ku70</fullName>
    </alternativeName>
</protein>
<dbReference type="GO" id="GO:0000723">
    <property type="term" value="P:telomere maintenance"/>
    <property type="evidence" value="ECO:0007669"/>
    <property type="project" value="InterPro"/>
</dbReference>
<dbReference type="Proteomes" id="UP000078561">
    <property type="component" value="Unassembled WGS sequence"/>
</dbReference>
<dbReference type="Pfam" id="PF03731">
    <property type="entry name" value="Ku_N"/>
    <property type="match status" value="1"/>
</dbReference>
<dbReference type="InterPro" id="IPR005160">
    <property type="entry name" value="Ku_C"/>
</dbReference>
<accession>A0A168QK37</accession>
<dbReference type="PANTHER" id="PTHR12604:SF2">
    <property type="entry name" value="X-RAY REPAIR CROSS-COMPLEMENTING PROTEIN 6"/>
    <property type="match status" value="1"/>
</dbReference>
<keyword evidence="15" id="KW-0539">Nucleus</keyword>
<feature type="region of interest" description="Disordered" evidence="18">
    <location>
        <begin position="1"/>
        <end position="23"/>
    </location>
</feature>
<dbReference type="OMA" id="FWANVKH"/>
<reference evidence="20" key="1">
    <citation type="submission" date="2016-04" db="EMBL/GenBank/DDBJ databases">
        <authorList>
            <person name="Evans L.H."/>
            <person name="Alamgir A."/>
            <person name="Owens N."/>
            <person name="Weber N.D."/>
            <person name="Virtaneva K."/>
            <person name="Barbian K."/>
            <person name="Babar A."/>
            <person name="Rosenke K."/>
        </authorList>
    </citation>
    <scope>NUCLEOTIDE SEQUENCE [LARGE SCALE GENOMIC DNA]</scope>
    <source>
        <strain evidence="20">CBS 101.48</strain>
    </source>
</reference>
<feature type="compositionally biased region" description="Basic and acidic residues" evidence="18">
    <location>
        <begin position="600"/>
        <end position="614"/>
    </location>
</feature>
<keyword evidence="6" id="KW-0547">Nucleotide-binding</keyword>
<evidence type="ECO:0000256" key="4">
    <source>
        <dbReference type="ARBA" id="ARBA00012551"/>
    </source>
</evidence>
<evidence type="ECO:0000313" key="20">
    <source>
        <dbReference type="EMBL" id="SAM04918.1"/>
    </source>
</evidence>
<keyword evidence="9" id="KW-0347">Helicase</keyword>
<evidence type="ECO:0000256" key="3">
    <source>
        <dbReference type="ARBA" id="ARBA00005240"/>
    </source>
</evidence>
<dbReference type="InterPro" id="IPR036361">
    <property type="entry name" value="SAP_dom_sf"/>
</dbReference>
<dbReference type="GO" id="GO:0043564">
    <property type="term" value="C:Ku70:Ku80 complex"/>
    <property type="evidence" value="ECO:0007669"/>
    <property type="project" value="InterPro"/>
</dbReference>
<dbReference type="InterPro" id="IPR006164">
    <property type="entry name" value="DNA_bd_Ku70/Ku80"/>
</dbReference>
<dbReference type="SMART" id="SM00559">
    <property type="entry name" value="Ku78"/>
    <property type="match status" value="1"/>
</dbReference>
<dbReference type="EMBL" id="LT554417">
    <property type="protein sequence ID" value="SAM04918.1"/>
    <property type="molecule type" value="Genomic_DNA"/>
</dbReference>
<dbReference type="Pfam" id="PF03730">
    <property type="entry name" value="Ku_C"/>
    <property type="match status" value="1"/>
</dbReference>
<dbReference type="Gene3D" id="4.10.970.10">
    <property type="entry name" value="Ku70, bridge and pillars"/>
    <property type="match status" value="1"/>
</dbReference>
<evidence type="ECO:0000256" key="8">
    <source>
        <dbReference type="ARBA" id="ARBA00022801"/>
    </source>
</evidence>
<dbReference type="SUPFAM" id="SSF100939">
    <property type="entry name" value="SPOC domain-like"/>
    <property type="match status" value="1"/>
</dbReference>
<evidence type="ECO:0000256" key="5">
    <source>
        <dbReference type="ARBA" id="ARBA00021796"/>
    </source>
</evidence>
<dbReference type="PANTHER" id="PTHR12604">
    <property type="entry name" value="KU AUTOANTIGEN DNA HELICASE"/>
    <property type="match status" value="1"/>
</dbReference>
<keyword evidence="11" id="KW-0779">Telomere</keyword>
<dbReference type="FunFam" id="3.40.50.410:FF:000080">
    <property type="entry name" value="X-ray repair-complementing defective repair in Chinese hamster cells 6"/>
    <property type="match status" value="1"/>
</dbReference>
<dbReference type="GO" id="GO:0006310">
    <property type="term" value="P:DNA recombination"/>
    <property type="evidence" value="ECO:0007669"/>
    <property type="project" value="UniProtKB-KW"/>
</dbReference>
<dbReference type="STRING" id="4829.A0A168QK37"/>
<dbReference type="NCBIfam" id="TIGR00578">
    <property type="entry name" value="ku70"/>
    <property type="match status" value="1"/>
</dbReference>
<feature type="region of interest" description="Disordered" evidence="18">
    <location>
        <begin position="595"/>
        <end position="614"/>
    </location>
</feature>
<proteinExistence type="inferred from homology"/>
<evidence type="ECO:0000259" key="19">
    <source>
        <dbReference type="SMART" id="SM00559"/>
    </source>
</evidence>
<evidence type="ECO:0000256" key="6">
    <source>
        <dbReference type="ARBA" id="ARBA00022741"/>
    </source>
</evidence>
<dbReference type="FunFam" id="2.40.290.10:FF:000001">
    <property type="entry name" value="X-ray repair cross complementing 6"/>
    <property type="match status" value="1"/>
</dbReference>
<comment type="subcellular location">
    <subcellularLocation>
        <location evidence="2">Chromosome</location>
        <location evidence="2">Telomere</location>
    </subcellularLocation>
    <subcellularLocation>
        <location evidence="1">Nucleus</location>
    </subcellularLocation>
</comment>
<evidence type="ECO:0000313" key="21">
    <source>
        <dbReference type="Proteomes" id="UP000078561"/>
    </source>
</evidence>
<feature type="domain" description="Ku" evidence="19">
    <location>
        <begin position="317"/>
        <end position="464"/>
    </location>
</feature>
<dbReference type="CDD" id="cd00788">
    <property type="entry name" value="KU70"/>
    <property type="match status" value="1"/>
</dbReference>
<keyword evidence="7" id="KW-0227">DNA damage</keyword>
<dbReference type="GO" id="GO:0042162">
    <property type="term" value="F:telomeric DNA binding"/>
    <property type="evidence" value="ECO:0007669"/>
    <property type="project" value="InterPro"/>
</dbReference>
<dbReference type="SUPFAM" id="SSF68906">
    <property type="entry name" value="SAP domain"/>
    <property type="match status" value="1"/>
</dbReference>
<evidence type="ECO:0000256" key="10">
    <source>
        <dbReference type="ARBA" id="ARBA00022840"/>
    </source>
</evidence>
<keyword evidence="14" id="KW-0234">DNA repair</keyword>
<dbReference type="InParanoid" id="A0A168QK37"/>
<evidence type="ECO:0000256" key="15">
    <source>
        <dbReference type="ARBA" id="ARBA00023242"/>
    </source>
</evidence>
<keyword evidence="13" id="KW-0233">DNA recombination</keyword>
<keyword evidence="21" id="KW-1185">Reference proteome</keyword>
<dbReference type="FunCoup" id="A0A168QK37">
    <property type="interactions" value="863"/>
</dbReference>
<evidence type="ECO:0000256" key="2">
    <source>
        <dbReference type="ARBA" id="ARBA00004574"/>
    </source>
</evidence>
<dbReference type="PIRSF" id="PIRSF003033">
    <property type="entry name" value="Ku70"/>
    <property type="match status" value="1"/>
</dbReference>
<evidence type="ECO:0000256" key="1">
    <source>
        <dbReference type="ARBA" id="ARBA00004123"/>
    </source>
</evidence>
<evidence type="ECO:0000256" key="13">
    <source>
        <dbReference type="ARBA" id="ARBA00023172"/>
    </source>
</evidence>
<dbReference type="SUPFAM" id="SSF53300">
    <property type="entry name" value="vWA-like"/>
    <property type="match status" value="1"/>
</dbReference>
<dbReference type="Pfam" id="PF02735">
    <property type="entry name" value="Ku"/>
    <property type="match status" value="1"/>
</dbReference>
<dbReference type="GO" id="GO:0003678">
    <property type="term" value="F:DNA helicase activity"/>
    <property type="evidence" value="ECO:0007669"/>
    <property type="project" value="UniProtKB-EC"/>
</dbReference>
<evidence type="ECO:0000256" key="11">
    <source>
        <dbReference type="ARBA" id="ARBA00022895"/>
    </source>
</evidence>
<dbReference type="InterPro" id="IPR006165">
    <property type="entry name" value="Ku70"/>
</dbReference>
<evidence type="ECO:0000256" key="14">
    <source>
        <dbReference type="ARBA" id="ARBA00023204"/>
    </source>
</evidence>
<dbReference type="GO" id="GO:0006303">
    <property type="term" value="P:double-strand break repair via nonhomologous end joining"/>
    <property type="evidence" value="ECO:0007669"/>
    <property type="project" value="InterPro"/>
</dbReference>
<dbReference type="EC" id="3.6.4.12" evidence="4"/>
<sequence length="614" mass="69355">MTSKTTFDQAATSNFFQDDNEEEDTQVDSTYAYDSRDMVVFAIDCSSKMMVTNEGEEESPFTVALKCVQSVLLTKVFSNTMDLVGVVFYGTEKAQNPAGFDNIYILQELDSPSPTLIKHTGNLIKNIVSFDQEYGITASEFPLGNVFWTCVDMFSAIAKKTSSKRIFLITNEDNPHHDNANLRKTALQRAKDLLDMNIQIELFGLDRPDHTFNANKFYKNILAYEDEKDDHLNSKDGTFDKTGSKLEELMTRIRRKEAKRRSLFSVPFTIAKDLTIGIKGYAMVNRQTRGQARKVVTSNERVQEVETRTAYQCVDSQLLLTDMDVKYCYDYGGEQVVFTKDEISSMRFFGEKGMKLLGFKPRDALLPQYNFKHASFIYPDEEEYEGSTRTFTALLDAVLAEDNIVICHLISRTNNLPRLVALLPQAEKCDADGIQITPPGFHMITLPYADDIRSIPVESTPQPTEKQVDSMKMIISKLFIKGDYDPLVFENPSLQKHYATLQAIALDEELEEIEDKTVPKFEMIDKRLGDELATFKTLIPDSLDYGGNKRGAAGDGNPIKKRAAYQPSVEEAYNTNQLDKCTVPVLKSWLTSKGITPKGKKADHIADVKQALDR</sequence>
<dbReference type="GO" id="GO:0005524">
    <property type="term" value="F:ATP binding"/>
    <property type="evidence" value="ECO:0007669"/>
    <property type="project" value="UniProtKB-KW"/>
</dbReference>
<dbReference type="Gene3D" id="3.40.50.410">
    <property type="entry name" value="von Willebrand factor, type A domain"/>
    <property type="match status" value="1"/>
</dbReference>
<dbReference type="GO" id="GO:0003690">
    <property type="term" value="F:double-stranded DNA binding"/>
    <property type="evidence" value="ECO:0007669"/>
    <property type="project" value="TreeGrafter"/>
</dbReference>
<dbReference type="GO" id="GO:0000781">
    <property type="term" value="C:chromosome, telomeric region"/>
    <property type="evidence" value="ECO:0007669"/>
    <property type="project" value="UniProtKB-SubCell"/>
</dbReference>
<keyword evidence="11" id="KW-0158">Chromosome</keyword>
<dbReference type="InterPro" id="IPR005161">
    <property type="entry name" value="Ku_N"/>
</dbReference>